<evidence type="ECO:0000259" key="8">
    <source>
        <dbReference type="Pfam" id="PF02771"/>
    </source>
</evidence>
<dbReference type="SUPFAM" id="SSF47203">
    <property type="entry name" value="Acyl-CoA dehydrogenase C-terminal domain-like"/>
    <property type="match status" value="1"/>
</dbReference>
<dbReference type="PROSITE" id="PS00072">
    <property type="entry name" value="ACYL_COA_DH_1"/>
    <property type="match status" value="1"/>
</dbReference>
<dbReference type="Pfam" id="PF02770">
    <property type="entry name" value="Acyl-CoA_dh_M"/>
    <property type="match status" value="1"/>
</dbReference>
<evidence type="ECO:0000256" key="2">
    <source>
        <dbReference type="ARBA" id="ARBA00009347"/>
    </source>
</evidence>
<dbReference type="InterPro" id="IPR046373">
    <property type="entry name" value="Acyl-CoA_Oxase/DH_mid-dom_sf"/>
</dbReference>
<dbReference type="EMBL" id="JAGGKK010000032">
    <property type="protein sequence ID" value="MBP1950845.1"/>
    <property type="molecule type" value="Genomic_DNA"/>
</dbReference>
<name>A0ABS4HIV4_9BACI</name>
<dbReference type="InterPro" id="IPR037069">
    <property type="entry name" value="AcylCoA_DH/ox_N_sf"/>
</dbReference>
<reference evidence="9 10" key="1">
    <citation type="submission" date="2021-03" db="EMBL/GenBank/DDBJ databases">
        <title>Genomic Encyclopedia of Type Strains, Phase IV (KMG-IV): sequencing the most valuable type-strain genomes for metagenomic binning, comparative biology and taxonomic classification.</title>
        <authorList>
            <person name="Goeker M."/>
        </authorList>
    </citation>
    <scope>NUCLEOTIDE SEQUENCE [LARGE SCALE GENOMIC DNA]</scope>
    <source>
        <strain evidence="9 10">DSM 21085</strain>
    </source>
</reference>
<dbReference type="PIRSF" id="PIRSF016578">
    <property type="entry name" value="HsaA"/>
    <property type="match status" value="1"/>
</dbReference>
<dbReference type="Proteomes" id="UP001519328">
    <property type="component" value="Unassembled WGS sequence"/>
</dbReference>
<keyword evidence="4 5" id="KW-0274">FAD</keyword>
<keyword evidence="10" id="KW-1185">Reference proteome</keyword>
<dbReference type="PANTHER" id="PTHR43884">
    <property type="entry name" value="ACYL-COA DEHYDROGENASE"/>
    <property type="match status" value="1"/>
</dbReference>
<dbReference type="EC" id="1.3.8.1" evidence="9"/>
<comment type="caution">
    <text evidence="9">The sequence shown here is derived from an EMBL/GenBank/DDBJ whole genome shotgun (WGS) entry which is preliminary data.</text>
</comment>
<dbReference type="GO" id="GO:0016937">
    <property type="term" value="F:short-chain fatty acyl-CoA dehydrogenase activity"/>
    <property type="evidence" value="ECO:0007669"/>
    <property type="project" value="UniProtKB-EC"/>
</dbReference>
<keyword evidence="5 9" id="KW-0560">Oxidoreductase</keyword>
<evidence type="ECO:0000256" key="3">
    <source>
        <dbReference type="ARBA" id="ARBA00022630"/>
    </source>
</evidence>
<dbReference type="Gene3D" id="1.10.540.10">
    <property type="entry name" value="Acyl-CoA dehydrogenase/oxidase, N-terminal domain"/>
    <property type="match status" value="1"/>
</dbReference>
<gene>
    <name evidence="9" type="ORF">J2Z82_003817</name>
</gene>
<keyword evidence="3 5" id="KW-0285">Flavoprotein</keyword>
<evidence type="ECO:0000256" key="4">
    <source>
        <dbReference type="ARBA" id="ARBA00022827"/>
    </source>
</evidence>
<evidence type="ECO:0000259" key="6">
    <source>
        <dbReference type="Pfam" id="PF00441"/>
    </source>
</evidence>
<feature type="domain" description="Acyl-CoA oxidase/dehydrogenase middle" evidence="7">
    <location>
        <begin position="122"/>
        <end position="218"/>
    </location>
</feature>
<dbReference type="SUPFAM" id="SSF56645">
    <property type="entry name" value="Acyl-CoA dehydrogenase NM domain-like"/>
    <property type="match status" value="1"/>
</dbReference>
<dbReference type="Pfam" id="PF00441">
    <property type="entry name" value="Acyl-CoA_dh_1"/>
    <property type="match status" value="1"/>
</dbReference>
<dbReference type="Gene3D" id="2.40.110.10">
    <property type="entry name" value="Butyryl-CoA Dehydrogenase, subunit A, domain 2"/>
    <property type="match status" value="1"/>
</dbReference>
<feature type="domain" description="Acyl-CoA dehydrogenase/oxidase N-terminal" evidence="8">
    <location>
        <begin position="6"/>
        <end position="118"/>
    </location>
</feature>
<dbReference type="Gene3D" id="1.20.140.10">
    <property type="entry name" value="Butyryl-CoA Dehydrogenase, subunit A, domain 3"/>
    <property type="match status" value="1"/>
</dbReference>
<proteinExistence type="inferred from homology"/>
<dbReference type="InterPro" id="IPR013786">
    <property type="entry name" value="AcylCoA_DH/ox_N"/>
</dbReference>
<evidence type="ECO:0000256" key="1">
    <source>
        <dbReference type="ARBA" id="ARBA00001974"/>
    </source>
</evidence>
<dbReference type="PROSITE" id="PS00073">
    <property type="entry name" value="ACYL_COA_DH_2"/>
    <property type="match status" value="1"/>
</dbReference>
<comment type="cofactor">
    <cofactor evidence="1 5">
        <name>FAD</name>
        <dbReference type="ChEBI" id="CHEBI:57692"/>
    </cofactor>
</comment>
<dbReference type="InterPro" id="IPR009075">
    <property type="entry name" value="AcylCo_DH/oxidase_C"/>
</dbReference>
<feature type="domain" description="Acyl-CoA dehydrogenase/oxidase C-terminal" evidence="6">
    <location>
        <begin position="230"/>
        <end position="378"/>
    </location>
</feature>
<accession>A0ABS4HIV4</accession>
<dbReference type="InterPro" id="IPR006089">
    <property type="entry name" value="Acyl-CoA_DH_CS"/>
</dbReference>
<dbReference type="Pfam" id="PF02771">
    <property type="entry name" value="Acyl-CoA_dh_N"/>
    <property type="match status" value="1"/>
</dbReference>
<dbReference type="InterPro" id="IPR009100">
    <property type="entry name" value="AcylCoA_DH/oxidase_NM_dom_sf"/>
</dbReference>
<organism evidence="9 10">
    <name type="scientific">Virgibacillus litoralis</name>
    <dbReference type="NCBI Taxonomy" id="578221"/>
    <lineage>
        <taxon>Bacteria</taxon>
        <taxon>Bacillati</taxon>
        <taxon>Bacillota</taxon>
        <taxon>Bacilli</taxon>
        <taxon>Bacillales</taxon>
        <taxon>Bacillaceae</taxon>
        <taxon>Virgibacillus</taxon>
    </lineage>
</organism>
<dbReference type="InterPro" id="IPR006091">
    <property type="entry name" value="Acyl-CoA_Oxase/DH_mid-dom"/>
</dbReference>
<protein>
    <submittedName>
        <fullName evidence="9">Butyryl-CoA dehydrogenase</fullName>
        <ecNumber evidence="9">1.3.8.1</ecNumber>
    </submittedName>
</protein>
<dbReference type="RefSeq" id="WP_209482295.1">
    <property type="nucleotide sequence ID" value="NZ_JAGGKK010000032.1"/>
</dbReference>
<evidence type="ECO:0000256" key="5">
    <source>
        <dbReference type="RuleBase" id="RU362125"/>
    </source>
</evidence>
<evidence type="ECO:0000313" key="9">
    <source>
        <dbReference type="EMBL" id="MBP1950845.1"/>
    </source>
</evidence>
<dbReference type="PANTHER" id="PTHR43884:SF12">
    <property type="entry name" value="ISOVALERYL-COA DEHYDROGENASE, MITOCHONDRIAL-RELATED"/>
    <property type="match status" value="1"/>
</dbReference>
<comment type="similarity">
    <text evidence="2 5">Belongs to the acyl-CoA dehydrogenase family.</text>
</comment>
<dbReference type="InterPro" id="IPR036250">
    <property type="entry name" value="AcylCo_DH-like_C"/>
</dbReference>
<evidence type="ECO:0000313" key="10">
    <source>
        <dbReference type="Proteomes" id="UP001519328"/>
    </source>
</evidence>
<evidence type="ECO:0000259" key="7">
    <source>
        <dbReference type="Pfam" id="PF02770"/>
    </source>
</evidence>
<sequence>MNFELTKEQTMIKKMVQDFADNVIRPRAVEIDKQAKFPEDIFKQMGELGLMGIPFPEEYGGSDGDTLSYALAVEEIGKVCGSTGLSYAATVSLGASPIYNFGTEEQKEKYLTPIAQGKTLAAFGLTEPNAGSDAGGTKTTAVVDGDDFVINGEKCFITNANYSNTITVTAVTGKDDRGKNIISAIIVPTNTEGVTINSNYDKMGVRGSDTAEIVLDNVRVPQKNLLGDPDKGFKQFLHTLDGGRISIAALGLGIAQASLDKALEYAKERTQFGKSISSFQAIQFKLADMAMETELARNMVHKAAWLKDNNKPFSKEAAYAKLYATETAFKNANQAIQIHGGYGYMREYEVERYLRDAKLLEIGEGTSEIQRMVIARQLGC</sequence>